<comment type="caution">
    <text evidence="2">The sequence shown here is derived from an EMBL/GenBank/DDBJ whole genome shotgun (WGS) entry which is preliminary data.</text>
</comment>
<sequence>MSTAAQHTTDVASTPSSPRLVLATVRARQAVLDGGWWPRSRDPFAEFPGLVEALSARYGPVRQLMLNSSTWDSRFKRLTVGDRVVRAGWFASVDPMLLIATTDRGEQVDLLVVPPSTPAGIAEKAMARAADPDNRRRAQAILVDPPEAPARTRDAREQPAWDNEGGRVIALDRRRP</sequence>
<evidence type="ECO:0000313" key="2">
    <source>
        <dbReference type="EMBL" id="GIJ75148.1"/>
    </source>
</evidence>
<proteinExistence type="predicted"/>
<keyword evidence="3" id="KW-1185">Reference proteome</keyword>
<protein>
    <submittedName>
        <fullName evidence="2">Uncharacterized protein</fullName>
    </submittedName>
</protein>
<reference evidence="2" key="1">
    <citation type="submission" date="2021-01" db="EMBL/GenBank/DDBJ databases">
        <title>Whole genome shotgun sequence of Virgisporangium ochraceum NBRC 16418.</title>
        <authorList>
            <person name="Komaki H."/>
            <person name="Tamura T."/>
        </authorList>
    </citation>
    <scope>NUCLEOTIDE SEQUENCE</scope>
    <source>
        <strain evidence="2">NBRC 16418</strain>
    </source>
</reference>
<dbReference type="InterPro" id="IPR046036">
    <property type="entry name" value="DUF5994"/>
</dbReference>
<feature type="compositionally biased region" description="Basic and acidic residues" evidence="1">
    <location>
        <begin position="150"/>
        <end position="159"/>
    </location>
</feature>
<name>A0A8J4EHW0_9ACTN</name>
<evidence type="ECO:0000256" key="1">
    <source>
        <dbReference type="SAM" id="MobiDB-lite"/>
    </source>
</evidence>
<dbReference type="EMBL" id="BOPH01000149">
    <property type="protein sequence ID" value="GIJ75148.1"/>
    <property type="molecule type" value="Genomic_DNA"/>
</dbReference>
<dbReference type="AlphaFoldDB" id="A0A8J4EHW0"/>
<evidence type="ECO:0000313" key="3">
    <source>
        <dbReference type="Proteomes" id="UP000635606"/>
    </source>
</evidence>
<dbReference type="Pfam" id="PF19457">
    <property type="entry name" value="DUF5994"/>
    <property type="match status" value="1"/>
</dbReference>
<dbReference type="RefSeq" id="WP_203934919.1">
    <property type="nucleotide sequence ID" value="NZ_BOPH01000149.1"/>
</dbReference>
<dbReference type="Proteomes" id="UP000635606">
    <property type="component" value="Unassembled WGS sequence"/>
</dbReference>
<accession>A0A8J4EHW0</accession>
<feature type="region of interest" description="Disordered" evidence="1">
    <location>
        <begin position="143"/>
        <end position="176"/>
    </location>
</feature>
<organism evidence="2 3">
    <name type="scientific">Virgisporangium ochraceum</name>
    <dbReference type="NCBI Taxonomy" id="65505"/>
    <lineage>
        <taxon>Bacteria</taxon>
        <taxon>Bacillati</taxon>
        <taxon>Actinomycetota</taxon>
        <taxon>Actinomycetes</taxon>
        <taxon>Micromonosporales</taxon>
        <taxon>Micromonosporaceae</taxon>
        <taxon>Virgisporangium</taxon>
    </lineage>
</organism>
<gene>
    <name evidence="2" type="ORF">Voc01_100650</name>
</gene>